<evidence type="ECO:0000313" key="2">
    <source>
        <dbReference type="EMBL" id="PQO47009.1"/>
    </source>
</evidence>
<protein>
    <recommendedName>
        <fullName evidence="1">Helix-turn-helix domain-containing protein</fullName>
    </recommendedName>
</protein>
<evidence type="ECO:0000313" key="3">
    <source>
        <dbReference type="Proteomes" id="UP000237819"/>
    </source>
</evidence>
<dbReference type="Pfam" id="PF12728">
    <property type="entry name" value="HTH_17"/>
    <property type="match status" value="1"/>
</dbReference>
<dbReference type="InterPro" id="IPR041657">
    <property type="entry name" value="HTH_17"/>
</dbReference>
<gene>
    <name evidence="2" type="ORF">C5Y93_05810</name>
</gene>
<dbReference type="Proteomes" id="UP000237819">
    <property type="component" value="Unassembled WGS sequence"/>
</dbReference>
<dbReference type="AlphaFoldDB" id="A0A2S8GRF0"/>
<reference evidence="2 3" key="1">
    <citation type="submission" date="2018-02" db="EMBL/GenBank/DDBJ databases">
        <title>Comparative genomes isolates from brazilian mangrove.</title>
        <authorList>
            <person name="Araujo J.E."/>
            <person name="Taketani R.G."/>
            <person name="Silva M.C.P."/>
            <person name="Loureco M.V."/>
            <person name="Andreote F.D."/>
        </authorList>
    </citation>
    <scope>NUCLEOTIDE SEQUENCE [LARGE SCALE GENOMIC DNA]</scope>
    <source>
        <strain evidence="2 3">Nap-Phe MGV</strain>
    </source>
</reference>
<evidence type="ECO:0000259" key="1">
    <source>
        <dbReference type="Pfam" id="PF12728"/>
    </source>
</evidence>
<sequence length="161" mass="17826">MSYTSHMKKFRKRVLEAISSCDTDIFDTAWAEHCAQTVQEIGEEALKLGLPDAYKRCCVGDMLSPRAAKAILGEVLAEIDRNGQSEEKPPAPADAPLTVKQAAEFLNVSPKTIYAACEAGTLRHLRIGEGRGTIRITKTDLESFRRQNQTDSKPLIKDYLS</sequence>
<dbReference type="InterPro" id="IPR010093">
    <property type="entry name" value="SinI_DNA-bd"/>
</dbReference>
<dbReference type="GO" id="GO:0003677">
    <property type="term" value="F:DNA binding"/>
    <property type="evidence" value="ECO:0007669"/>
    <property type="project" value="InterPro"/>
</dbReference>
<dbReference type="SUPFAM" id="SSF46955">
    <property type="entry name" value="Putative DNA-binding domain"/>
    <property type="match status" value="1"/>
</dbReference>
<organism evidence="2 3">
    <name type="scientific">Blastopirellula marina</name>
    <dbReference type="NCBI Taxonomy" id="124"/>
    <lineage>
        <taxon>Bacteria</taxon>
        <taxon>Pseudomonadati</taxon>
        <taxon>Planctomycetota</taxon>
        <taxon>Planctomycetia</taxon>
        <taxon>Pirellulales</taxon>
        <taxon>Pirellulaceae</taxon>
        <taxon>Blastopirellula</taxon>
    </lineage>
</organism>
<dbReference type="EMBL" id="PUHZ01000006">
    <property type="protein sequence ID" value="PQO47009.1"/>
    <property type="molecule type" value="Genomic_DNA"/>
</dbReference>
<comment type="caution">
    <text evidence="2">The sequence shown here is derived from an EMBL/GenBank/DDBJ whole genome shotgun (WGS) entry which is preliminary data.</text>
</comment>
<accession>A0A2S8GRF0</accession>
<feature type="domain" description="Helix-turn-helix" evidence="1">
    <location>
        <begin position="97"/>
        <end position="148"/>
    </location>
</feature>
<dbReference type="NCBIfam" id="TIGR01764">
    <property type="entry name" value="excise"/>
    <property type="match status" value="1"/>
</dbReference>
<proteinExistence type="predicted"/>
<dbReference type="InterPro" id="IPR009061">
    <property type="entry name" value="DNA-bd_dom_put_sf"/>
</dbReference>
<name>A0A2S8GRF0_9BACT</name>